<dbReference type="Proteomes" id="UP000619295">
    <property type="component" value="Unassembled WGS sequence"/>
</dbReference>
<evidence type="ECO:0000256" key="1">
    <source>
        <dbReference type="ARBA" id="ARBA00023015"/>
    </source>
</evidence>
<keyword evidence="1" id="KW-0805">Transcription regulation</keyword>
<evidence type="ECO:0000313" key="6">
    <source>
        <dbReference type="Proteomes" id="UP000619295"/>
    </source>
</evidence>
<evidence type="ECO:0000259" key="4">
    <source>
        <dbReference type="PROSITE" id="PS50995"/>
    </source>
</evidence>
<evidence type="ECO:0000313" key="5">
    <source>
        <dbReference type="EMBL" id="MBD3846532.1"/>
    </source>
</evidence>
<dbReference type="SMART" id="SM00347">
    <property type="entry name" value="HTH_MARR"/>
    <property type="match status" value="1"/>
</dbReference>
<evidence type="ECO:0000256" key="3">
    <source>
        <dbReference type="ARBA" id="ARBA00023163"/>
    </source>
</evidence>
<keyword evidence="6" id="KW-1185">Reference proteome</keyword>
<dbReference type="PROSITE" id="PS01117">
    <property type="entry name" value="HTH_MARR_1"/>
    <property type="match status" value="1"/>
</dbReference>
<evidence type="ECO:0000256" key="2">
    <source>
        <dbReference type="ARBA" id="ARBA00023125"/>
    </source>
</evidence>
<keyword evidence="2" id="KW-0238">DNA-binding</keyword>
<dbReference type="PANTHER" id="PTHR33164">
    <property type="entry name" value="TRANSCRIPTIONAL REGULATOR, MARR FAMILY"/>
    <property type="match status" value="1"/>
</dbReference>
<comment type="caution">
    <text evidence="5">The sequence shown here is derived from an EMBL/GenBank/DDBJ whole genome shotgun (WGS) entry which is preliminary data.</text>
</comment>
<dbReference type="InterPro" id="IPR036390">
    <property type="entry name" value="WH_DNA-bd_sf"/>
</dbReference>
<gene>
    <name evidence="5" type="ORF">IED13_12560</name>
</gene>
<reference evidence="5" key="1">
    <citation type="submission" date="2020-09" db="EMBL/GenBank/DDBJ databases">
        <title>Bosea spartocytisi sp. nov. a root nodule endophyte of Spartocytisus supranubius in the high mountain ecosystem fo the Teide National Park (Canary Islands, Spain).</title>
        <authorList>
            <person name="Pulido-Suarez L."/>
            <person name="Peix A."/>
            <person name="Igual J.M."/>
            <person name="Socas-Perez N."/>
            <person name="Velazquez E."/>
            <person name="Flores-Felix J.D."/>
            <person name="Leon-Barrios M."/>
        </authorList>
    </citation>
    <scope>NUCLEOTIDE SEQUENCE</scope>
    <source>
        <strain evidence="5">SSUT16</strain>
    </source>
</reference>
<dbReference type="InterPro" id="IPR023187">
    <property type="entry name" value="Tscrpt_reg_MarR-type_CS"/>
</dbReference>
<dbReference type="PROSITE" id="PS50995">
    <property type="entry name" value="HTH_MARR_2"/>
    <property type="match status" value="1"/>
</dbReference>
<dbReference type="InterPro" id="IPR036388">
    <property type="entry name" value="WH-like_DNA-bd_sf"/>
</dbReference>
<dbReference type="EMBL" id="JACXWY010000006">
    <property type="protein sequence ID" value="MBD3846532.1"/>
    <property type="molecule type" value="Genomic_DNA"/>
</dbReference>
<dbReference type="GO" id="GO:0003700">
    <property type="term" value="F:DNA-binding transcription factor activity"/>
    <property type="evidence" value="ECO:0007669"/>
    <property type="project" value="InterPro"/>
</dbReference>
<dbReference type="GO" id="GO:0006950">
    <property type="term" value="P:response to stress"/>
    <property type="evidence" value="ECO:0007669"/>
    <property type="project" value="TreeGrafter"/>
</dbReference>
<dbReference type="Pfam" id="PF01047">
    <property type="entry name" value="MarR"/>
    <property type="match status" value="1"/>
</dbReference>
<name>A0A927E9Q3_9HYPH</name>
<dbReference type="AlphaFoldDB" id="A0A927E9Q3"/>
<accession>A0A927E9Q3</accession>
<dbReference type="PANTHER" id="PTHR33164:SF95">
    <property type="entry name" value="TRANSCRIPTIONAL REGULATOR"/>
    <property type="match status" value="1"/>
</dbReference>
<dbReference type="InterPro" id="IPR000835">
    <property type="entry name" value="HTH_MarR-typ"/>
</dbReference>
<dbReference type="PRINTS" id="PR00598">
    <property type="entry name" value="HTHMARR"/>
</dbReference>
<protein>
    <submittedName>
        <fullName evidence="5">MarR family transcriptional regulator</fullName>
    </submittedName>
</protein>
<keyword evidence="3" id="KW-0804">Transcription</keyword>
<organism evidence="5 6">
    <name type="scientific">Bosea spartocytisi</name>
    <dbReference type="NCBI Taxonomy" id="2773451"/>
    <lineage>
        <taxon>Bacteria</taxon>
        <taxon>Pseudomonadati</taxon>
        <taxon>Pseudomonadota</taxon>
        <taxon>Alphaproteobacteria</taxon>
        <taxon>Hyphomicrobiales</taxon>
        <taxon>Boseaceae</taxon>
        <taxon>Bosea</taxon>
    </lineage>
</organism>
<proteinExistence type="predicted"/>
<dbReference type="InterPro" id="IPR039422">
    <property type="entry name" value="MarR/SlyA-like"/>
</dbReference>
<dbReference type="GO" id="GO:0003677">
    <property type="term" value="F:DNA binding"/>
    <property type="evidence" value="ECO:0007669"/>
    <property type="project" value="UniProtKB-KW"/>
</dbReference>
<dbReference type="RefSeq" id="WP_142021032.1">
    <property type="nucleotide sequence ID" value="NZ_JACXWY010000006.1"/>
</dbReference>
<feature type="domain" description="HTH marR-type" evidence="4">
    <location>
        <begin position="26"/>
        <end position="157"/>
    </location>
</feature>
<dbReference type="SUPFAM" id="SSF46785">
    <property type="entry name" value="Winged helix' DNA-binding domain"/>
    <property type="match status" value="1"/>
</dbReference>
<dbReference type="Gene3D" id="1.10.10.10">
    <property type="entry name" value="Winged helix-like DNA-binding domain superfamily/Winged helix DNA-binding domain"/>
    <property type="match status" value="1"/>
</dbReference>
<sequence length="157" mass="17203">MSTRKRSAVAENASLQSKENAKYVLDEQVGFLMRKAQQRHIAIFQQTIGPGGPTPTQFAALSRLAASKEISQNQLGRLTAMDPATIKGVITRLAERGLVERLPDPNDQRRVLIRLSDQGRALMPELFARAAAITAATLQPLTEKEAQQLSLLLAKLC</sequence>